<dbReference type="EMBL" id="CAJNOH010001721">
    <property type="protein sequence ID" value="CAF1244603.1"/>
    <property type="molecule type" value="Genomic_DNA"/>
</dbReference>
<protein>
    <submittedName>
        <fullName evidence="1">Uncharacterized protein</fullName>
    </submittedName>
</protein>
<evidence type="ECO:0000313" key="3">
    <source>
        <dbReference type="Proteomes" id="UP000663854"/>
    </source>
</evidence>
<gene>
    <name evidence="2" type="ORF">JXQ802_LOCUS41910</name>
    <name evidence="1" type="ORF">PYM288_LOCUS27059</name>
</gene>
<dbReference type="Proteomes" id="UP000663854">
    <property type="component" value="Unassembled WGS sequence"/>
</dbReference>
<keyword evidence="4" id="KW-1185">Reference proteome</keyword>
<name>A0A814ZKH4_9BILA</name>
<evidence type="ECO:0000313" key="1">
    <source>
        <dbReference type="EMBL" id="CAF1244603.1"/>
    </source>
</evidence>
<evidence type="ECO:0000313" key="2">
    <source>
        <dbReference type="EMBL" id="CAF1526260.1"/>
    </source>
</evidence>
<comment type="caution">
    <text evidence="1">The sequence shown here is derived from an EMBL/GenBank/DDBJ whole genome shotgun (WGS) entry which is preliminary data.</text>
</comment>
<evidence type="ECO:0000313" key="4">
    <source>
        <dbReference type="Proteomes" id="UP000663870"/>
    </source>
</evidence>
<dbReference type="AlphaFoldDB" id="A0A814ZKH4"/>
<dbReference type="EMBL" id="CAJNOL010002743">
    <property type="protein sequence ID" value="CAF1526260.1"/>
    <property type="molecule type" value="Genomic_DNA"/>
</dbReference>
<sequence>MSRGRGVLMPLNTENIPSHANPHQQHILAISRNLRRYYSARILNLNATIISERRISDNLRIGLANEIVVVHNQQTNERLYQIQILMDEGVGVGV</sequence>
<proteinExistence type="predicted"/>
<accession>A0A814ZKH4</accession>
<organism evidence="1 3">
    <name type="scientific">Rotaria sordida</name>
    <dbReference type="NCBI Taxonomy" id="392033"/>
    <lineage>
        <taxon>Eukaryota</taxon>
        <taxon>Metazoa</taxon>
        <taxon>Spiralia</taxon>
        <taxon>Gnathifera</taxon>
        <taxon>Rotifera</taxon>
        <taxon>Eurotatoria</taxon>
        <taxon>Bdelloidea</taxon>
        <taxon>Philodinida</taxon>
        <taxon>Philodinidae</taxon>
        <taxon>Rotaria</taxon>
    </lineage>
</organism>
<reference evidence="1" key="1">
    <citation type="submission" date="2021-02" db="EMBL/GenBank/DDBJ databases">
        <authorList>
            <person name="Nowell W R."/>
        </authorList>
    </citation>
    <scope>NUCLEOTIDE SEQUENCE</scope>
</reference>
<dbReference type="Proteomes" id="UP000663870">
    <property type="component" value="Unassembled WGS sequence"/>
</dbReference>